<keyword evidence="1" id="KW-1133">Transmembrane helix</keyword>
<name>A0A2N6UH40_9FIRM</name>
<organism evidence="2 3">
    <name type="scientific">Anaerococcus hydrogenalis</name>
    <dbReference type="NCBI Taxonomy" id="33029"/>
    <lineage>
        <taxon>Bacteria</taxon>
        <taxon>Bacillati</taxon>
        <taxon>Bacillota</taxon>
        <taxon>Tissierellia</taxon>
        <taxon>Tissierellales</taxon>
        <taxon>Peptoniphilaceae</taxon>
        <taxon>Anaerococcus</taxon>
    </lineage>
</organism>
<evidence type="ECO:0000256" key="1">
    <source>
        <dbReference type="SAM" id="Phobius"/>
    </source>
</evidence>
<evidence type="ECO:0008006" key="4">
    <source>
        <dbReference type="Google" id="ProtNLM"/>
    </source>
</evidence>
<evidence type="ECO:0000313" key="3">
    <source>
        <dbReference type="Proteomes" id="UP000235658"/>
    </source>
</evidence>
<dbReference type="AlphaFoldDB" id="A0A2N6UH40"/>
<dbReference type="Proteomes" id="UP000235658">
    <property type="component" value="Unassembled WGS sequence"/>
</dbReference>
<proteinExistence type="predicted"/>
<accession>A0A2N6UH40</accession>
<dbReference type="GeneID" id="84579256"/>
<keyword evidence="1" id="KW-0472">Membrane</keyword>
<comment type="caution">
    <text evidence="2">The sequence shown here is derived from an EMBL/GenBank/DDBJ whole genome shotgun (WGS) entry which is preliminary data.</text>
</comment>
<dbReference type="EMBL" id="PNHP01000007">
    <property type="protein sequence ID" value="PMC80855.1"/>
    <property type="molecule type" value="Genomic_DNA"/>
</dbReference>
<keyword evidence="1" id="KW-0812">Transmembrane</keyword>
<reference evidence="2 3" key="1">
    <citation type="submission" date="2017-09" db="EMBL/GenBank/DDBJ databases">
        <title>Bacterial strain isolated from the female urinary microbiota.</title>
        <authorList>
            <person name="Thomas-White K."/>
            <person name="Kumar N."/>
            <person name="Forster S."/>
            <person name="Putonti C."/>
            <person name="Lawley T."/>
            <person name="Wolfe A.J."/>
        </authorList>
    </citation>
    <scope>NUCLEOTIDE SEQUENCE [LARGE SCALE GENOMIC DNA]</scope>
    <source>
        <strain evidence="2 3">UMB0204</strain>
    </source>
</reference>
<sequence>MKKRHGIDELSIGLVWFAIGLMLLNYFLKIDFLQALPLIIVFYAIFRTISTNEIKRNSENYIFKLKFLNPIQKKYRKIKRKIFGDKKYKYIKCKSCGQELRIPKGKGKIMVKCPKCKTKQKVKS</sequence>
<feature type="transmembrane region" description="Helical" evidence="1">
    <location>
        <begin position="32"/>
        <end position="49"/>
    </location>
</feature>
<evidence type="ECO:0000313" key="2">
    <source>
        <dbReference type="EMBL" id="PMC80855.1"/>
    </source>
</evidence>
<protein>
    <recommendedName>
        <fullName evidence="4">Zn-finger containing protein</fullName>
    </recommendedName>
</protein>
<gene>
    <name evidence="2" type="ORF">CJ192_08665</name>
</gene>
<dbReference type="RefSeq" id="WP_004814312.1">
    <property type="nucleotide sequence ID" value="NZ_CABKPG010000022.1"/>
</dbReference>